<gene>
    <name evidence="1" type="ORF">GMARGA_LOCUS28328</name>
</gene>
<feature type="non-terminal residue" evidence="1">
    <location>
        <position position="1"/>
    </location>
</feature>
<accession>A0ABN7W9L9</accession>
<protein>
    <submittedName>
        <fullName evidence="1">13829_t:CDS:1</fullName>
    </submittedName>
</protein>
<evidence type="ECO:0000313" key="2">
    <source>
        <dbReference type="Proteomes" id="UP000789901"/>
    </source>
</evidence>
<sequence length="51" mass="5987">VHLFFGKTTIGGGKTQQSPVKEIQKYENRQVYFLIHKIPTSYFEKTIEIDK</sequence>
<evidence type="ECO:0000313" key="1">
    <source>
        <dbReference type="EMBL" id="CAG8823399.1"/>
    </source>
</evidence>
<organism evidence="1 2">
    <name type="scientific">Gigaspora margarita</name>
    <dbReference type="NCBI Taxonomy" id="4874"/>
    <lineage>
        <taxon>Eukaryota</taxon>
        <taxon>Fungi</taxon>
        <taxon>Fungi incertae sedis</taxon>
        <taxon>Mucoromycota</taxon>
        <taxon>Glomeromycotina</taxon>
        <taxon>Glomeromycetes</taxon>
        <taxon>Diversisporales</taxon>
        <taxon>Gigasporaceae</taxon>
        <taxon>Gigaspora</taxon>
    </lineage>
</organism>
<dbReference type="Proteomes" id="UP000789901">
    <property type="component" value="Unassembled WGS sequence"/>
</dbReference>
<name>A0ABN7W9L9_GIGMA</name>
<comment type="caution">
    <text evidence="1">The sequence shown here is derived from an EMBL/GenBank/DDBJ whole genome shotgun (WGS) entry which is preliminary data.</text>
</comment>
<keyword evidence="2" id="KW-1185">Reference proteome</keyword>
<proteinExistence type="predicted"/>
<dbReference type="EMBL" id="CAJVQB010036044">
    <property type="protein sequence ID" value="CAG8823399.1"/>
    <property type="molecule type" value="Genomic_DNA"/>
</dbReference>
<reference evidence="1 2" key="1">
    <citation type="submission" date="2021-06" db="EMBL/GenBank/DDBJ databases">
        <authorList>
            <person name="Kallberg Y."/>
            <person name="Tangrot J."/>
            <person name="Rosling A."/>
        </authorList>
    </citation>
    <scope>NUCLEOTIDE SEQUENCE [LARGE SCALE GENOMIC DNA]</scope>
    <source>
        <strain evidence="1 2">120-4 pot B 10/14</strain>
    </source>
</reference>